<comment type="caution">
    <text evidence="2">The sequence shown here is derived from an EMBL/GenBank/DDBJ whole genome shotgun (WGS) entry which is preliminary data.</text>
</comment>
<keyword evidence="3" id="KW-1185">Reference proteome</keyword>
<dbReference type="InterPro" id="IPR050659">
    <property type="entry name" value="Peptidase_M24B"/>
</dbReference>
<dbReference type="STRING" id="46914.JP75_11960"/>
<feature type="domain" description="Peptidase M24" evidence="1">
    <location>
        <begin position="163"/>
        <end position="380"/>
    </location>
</feature>
<dbReference type="InterPro" id="IPR029149">
    <property type="entry name" value="Creatin/AminoP/Spt16_N"/>
</dbReference>
<proteinExistence type="predicted"/>
<dbReference type="SUPFAM" id="SSF55920">
    <property type="entry name" value="Creatinase/aminopeptidase"/>
    <property type="match status" value="1"/>
</dbReference>
<protein>
    <recommendedName>
        <fullName evidence="1">Peptidase M24 domain-containing protein</fullName>
    </recommendedName>
</protein>
<dbReference type="InterPro" id="IPR000994">
    <property type="entry name" value="Pept_M24"/>
</dbReference>
<dbReference type="Proteomes" id="UP000028981">
    <property type="component" value="Unassembled WGS sequence"/>
</dbReference>
<dbReference type="PANTHER" id="PTHR46112:SF2">
    <property type="entry name" value="XAA-PRO AMINOPEPTIDASE P-RELATED"/>
    <property type="match status" value="1"/>
</dbReference>
<dbReference type="Pfam" id="PF00557">
    <property type="entry name" value="Peptidase_M24"/>
    <property type="match status" value="1"/>
</dbReference>
<dbReference type="InterPro" id="IPR036005">
    <property type="entry name" value="Creatinase/aminopeptidase-like"/>
</dbReference>
<dbReference type="CDD" id="cd01066">
    <property type="entry name" value="APP_MetAP"/>
    <property type="match status" value="1"/>
</dbReference>
<dbReference type="EMBL" id="JQGC01000009">
    <property type="protein sequence ID" value="KFL31050.1"/>
    <property type="molecule type" value="Genomic_DNA"/>
</dbReference>
<dbReference type="Gene3D" id="3.90.230.10">
    <property type="entry name" value="Creatinase/methionine aminopeptidase superfamily"/>
    <property type="match status" value="1"/>
</dbReference>
<sequence length="397" mass="42710">MKTKPPSPFDRAYHGQRIQQGRALIEQLGLEAILGFSAPRGLAAGTRTSGNLGWFAGFSPIWAPSLLVLTAGRATIVAPGKNEARLFSTRVGTAFEVIGAGPDGIMATALELLSGYQRVGTAGADELPPRFVTQLAATLPQAVAVDAELQALRLTRAPIEIDLHRRASAISDAMIERAFAYAAEPGATPAGLMAEVEHEGRRHGADISRLWLSTGPRPPVTYFEMFELPETLDPGDRVQLGTMVSYEGYFAQGLRIGSMGPARAALKDVVARIEAIQDDALALMRPGRPVHELGDLIESRIDAICPYSRQSDPFRFQSCHGLGLDYSEPGLAVALSPQRDRSLDAHGPVFQPGMVFEIHPNFSLPELGHVCAGDVALVTETGAEWLTRFPRGVYPII</sequence>
<dbReference type="RefSeq" id="WP_035082926.1">
    <property type="nucleotide sequence ID" value="NZ_JQGC01000009.1"/>
</dbReference>
<evidence type="ECO:0000259" key="1">
    <source>
        <dbReference type="Pfam" id="PF00557"/>
    </source>
</evidence>
<reference evidence="2 3" key="1">
    <citation type="submission" date="2014-08" db="EMBL/GenBank/DDBJ databases">
        <authorList>
            <person name="Hassan Y.I."/>
            <person name="Lepp D."/>
            <person name="Zhou T."/>
        </authorList>
    </citation>
    <scope>NUCLEOTIDE SEQUENCE [LARGE SCALE GENOMIC DNA]</scope>
    <source>
        <strain evidence="2 3">IFO13584</strain>
    </source>
</reference>
<gene>
    <name evidence="2" type="ORF">JP75_11960</name>
</gene>
<organism evidence="2 3">
    <name type="scientific">Devosia riboflavina</name>
    <dbReference type="NCBI Taxonomy" id="46914"/>
    <lineage>
        <taxon>Bacteria</taxon>
        <taxon>Pseudomonadati</taxon>
        <taxon>Pseudomonadota</taxon>
        <taxon>Alphaproteobacteria</taxon>
        <taxon>Hyphomicrobiales</taxon>
        <taxon>Devosiaceae</taxon>
        <taxon>Devosia</taxon>
    </lineage>
</organism>
<dbReference type="OrthoDB" id="9806388at2"/>
<evidence type="ECO:0000313" key="3">
    <source>
        <dbReference type="Proteomes" id="UP000028981"/>
    </source>
</evidence>
<evidence type="ECO:0000313" key="2">
    <source>
        <dbReference type="EMBL" id="KFL31050.1"/>
    </source>
</evidence>
<name>A0A087M2E7_9HYPH</name>
<dbReference type="PANTHER" id="PTHR46112">
    <property type="entry name" value="AMINOPEPTIDASE"/>
    <property type="match status" value="1"/>
</dbReference>
<accession>A0A087M2E7</accession>
<dbReference type="AlphaFoldDB" id="A0A087M2E7"/>
<dbReference type="SUPFAM" id="SSF53092">
    <property type="entry name" value="Creatinase/prolidase N-terminal domain"/>
    <property type="match status" value="1"/>
</dbReference>
<dbReference type="Gene3D" id="3.40.350.10">
    <property type="entry name" value="Creatinase/prolidase N-terminal domain"/>
    <property type="match status" value="1"/>
</dbReference>